<keyword evidence="9" id="KW-1185">Reference proteome</keyword>
<dbReference type="STRING" id="632955.GCA_000829675_03015"/>
<evidence type="ECO:0000256" key="2">
    <source>
        <dbReference type="ARBA" id="ARBA00022475"/>
    </source>
</evidence>
<feature type="transmembrane region" description="Helical" evidence="6">
    <location>
        <begin position="201"/>
        <end position="219"/>
    </location>
</feature>
<feature type="transmembrane region" description="Helical" evidence="6">
    <location>
        <begin position="64"/>
        <end position="85"/>
    </location>
</feature>
<dbReference type="PATRIC" id="fig|421052.3.peg.3269"/>
<keyword evidence="3 6" id="KW-0812">Transmembrane</keyword>
<proteinExistence type="predicted"/>
<dbReference type="InterPro" id="IPR051258">
    <property type="entry name" value="Diverse_Substrate_Transporter"/>
</dbReference>
<dbReference type="PANTHER" id="PTHR42920:SF5">
    <property type="entry name" value="EAMA DOMAIN-CONTAINING PROTEIN"/>
    <property type="match status" value="1"/>
</dbReference>
<dbReference type="Pfam" id="PF00892">
    <property type="entry name" value="EamA"/>
    <property type="match status" value="1"/>
</dbReference>
<dbReference type="Proteomes" id="UP000014568">
    <property type="component" value="Unassembled WGS sequence"/>
</dbReference>
<evidence type="ECO:0000313" key="9">
    <source>
        <dbReference type="Proteomes" id="UP000014568"/>
    </source>
</evidence>
<feature type="transmembrane region" description="Helical" evidence="6">
    <location>
        <begin position="97"/>
        <end position="115"/>
    </location>
</feature>
<evidence type="ECO:0000259" key="7">
    <source>
        <dbReference type="Pfam" id="PF00892"/>
    </source>
</evidence>
<protein>
    <submittedName>
        <fullName evidence="8">Inner membrane transporter RhtA</fullName>
    </submittedName>
</protein>
<dbReference type="HOGENOM" id="CLU_057295_0_1_6"/>
<feature type="transmembrane region" description="Helical" evidence="6">
    <location>
        <begin position="287"/>
        <end position="307"/>
    </location>
</feature>
<comment type="subcellular location">
    <subcellularLocation>
        <location evidence="1">Cell membrane</location>
        <topology evidence="1">Multi-pass membrane protein</topology>
    </subcellularLocation>
</comment>
<reference evidence="8 9" key="1">
    <citation type="submission" date="2013-06" db="EMBL/GenBank/DDBJ databases">
        <title>The Genome Sequence of Acinetobacter rudis CIP 110305.</title>
        <authorList>
            <consortium name="The Broad Institute Genome Sequencing Platform"/>
            <consortium name="The Broad Institute Genome Sequencing Center for Infectious Disease"/>
            <person name="Cerqueira G."/>
            <person name="Feldgarden M."/>
            <person name="Courvalin P."/>
            <person name="Perichon B."/>
            <person name="Grillot-Courvalin C."/>
            <person name="Clermont D."/>
            <person name="Rocha E."/>
            <person name="Yoon E.-J."/>
            <person name="Nemec A."/>
            <person name="Young S.K."/>
            <person name="Zeng Q."/>
            <person name="Gargeya S."/>
            <person name="Fitzgerald M."/>
            <person name="Abouelleil A."/>
            <person name="Alvarado L."/>
            <person name="Berlin A.M."/>
            <person name="Chapman S.B."/>
            <person name="Dewar J."/>
            <person name="Goldberg J."/>
            <person name="Griggs A."/>
            <person name="Gujja S."/>
            <person name="Hansen M."/>
            <person name="Howarth C."/>
            <person name="Imamovic A."/>
            <person name="Larimer J."/>
            <person name="McCowan C."/>
            <person name="Murphy C."/>
            <person name="Pearson M."/>
            <person name="Priest M."/>
            <person name="Roberts A."/>
            <person name="Saif S."/>
            <person name="Shea T."/>
            <person name="Sykes S."/>
            <person name="Wortman J."/>
            <person name="Nusbaum C."/>
            <person name="Birren B."/>
        </authorList>
    </citation>
    <scope>NUCLEOTIDE SEQUENCE [LARGE SCALE GENOMIC DNA]</scope>
    <source>
        <strain evidence="8 9">CIP 110305</strain>
    </source>
</reference>
<dbReference type="AlphaFoldDB" id="S3NUH2"/>
<dbReference type="InterPro" id="IPR037185">
    <property type="entry name" value="EmrE-like"/>
</dbReference>
<gene>
    <name evidence="8" type="ORF">F945_03335</name>
</gene>
<organism evidence="8 9">
    <name type="scientific">Acinetobacter rudis CIP 110305</name>
    <dbReference type="NCBI Taxonomy" id="421052"/>
    <lineage>
        <taxon>Bacteria</taxon>
        <taxon>Pseudomonadati</taxon>
        <taxon>Pseudomonadota</taxon>
        <taxon>Gammaproteobacteria</taxon>
        <taxon>Moraxellales</taxon>
        <taxon>Moraxellaceae</taxon>
        <taxon>Acinetobacter</taxon>
    </lineage>
</organism>
<feature type="domain" description="EamA" evidence="7">
    <location>
        <begin position="171"/>
        <end position="301"/>
    </location>
</feature>
<dbReference type="InterPro" id="IPR000620">
    <property type="entry name" value="EamA_dom"/>
</dbReference>
<dbReference type="GO" id="GO:0005886">
    <property type="term" value="C:plasma membrane"/>
    <property type="evidence" value="ECO:0007669"/>
    <property type="project" value="UniProtKB-SubCell"/>
</dbReference>
<name>S3NUH2_9GAMM</name>
<keyword evidence="4 6" id="KW-1133">Transmembrane helix</keyword>
<dbReference type="eggNOG" id="COG5006">
    <property type="taxonomic scope" value="Bacteria"/>
</dbReference>
<keyword evidence="2" id="KW-1003">Cell membrane</keyword>
<evidence type="ECO:0000256" key="3">
    <source>
        <dbReference type="ARBA" id="ARBA00022692"/>
    </source>
</evidence>
<feature type="transmembrane region" description="Helical" evidence="6">
    <location>
        <begin position="121"/>
        <end position="138"/>
    </location>
</feature>
<evidence type="ECO:0000256" key="1">
    <source>
        <dbReference type="ARBA" id="ARBA00004651"/>
    </source>
</evidence>
<comment type="caution">
    <text evidence="8">The sequence shown here is derived from an EMBL/GenBank/DDBJ whole genome shotgun (WGS) entry which is preliminary data.</text>
</comment>
<feature type="transmembrane region" description="Helical" evidence="6">
    <location>
        <begin position="168"/>
        <end position="189"/>
    </location>
</feature>
<feature type="transmembrane region" description="Helical" evidence="6">
    <location>
        <begin position="261"/>
        <end position="281"/>
    </location>
</feature>
<evidence type="ECO:0000256" key="6">
    <source>
        <dbReference type="SAM" id="Phobius"/>
    </source>
</evidence>
<evidence type="ECO:0000313" key="8">
    <source>
        <dbReference type="EMBL" id="EPF70316.1"/>
    </source>
</evidence>
<feature type="transmembrane region" description="Helical" evidence="6">
    <location>
        <begin position="231"/>
        <end position="249"/>
    </location>
</feature>
<dbReference type="PANTHER" id="PTHR42920">
    <property type="entry name" value="OS03G0707200 PROTEIN-RELATED"/>
    <property type="match status" value="1"/>
</dbReference>
<dbReference type="EMBL" id="ATGI01000038">
    <property type="protein sequence ID" value="EPF70316.1"/>
    <property type="molecule type" value="Genomic_DNA"/>
</dbReference>
<keyword evidence="5 6" id="KW-0472">Membrane</keyword>
<accession>S3NUH2</accession>
<sequence length="328" mass="35517">MPLQEAQSDLQSDLKPQAHRFGETMSFLKNAPQLQAIGLLLLAIISLQSSGSLAKVLFHEFPVLTVAAMRILLSAIILTVIFKAWKINFSQVRWKAVLSYGCALAGMNILFYSAISRLPLGIAVSFEFIGPLGVALYYAKQRFDFVWVGMAILGIILLFPFDQSAQDLDLIGIALALGAGACWALYIVAGQKPSGVSGNHTVCLGMCIGMVVMLPFLLFSPALAQVAELPALYYFIALAVLASALPFSLEMVALRNLSPLSFGTLTSLEPAIAALSGFIFLGEYLLWTQWLALLTIVMASMGCTYTTQRARQQREQQAAALEQPASKS</sequence>
<feature type="transmembrane region" description="Helical" evidence="6">
    <location>
        <begin position="145"/>
        <end position="162"/>
    </location>
</feature>
<evidence type="ECO:0000256" key="4">
    <source>
        <dbReference type="ARBA" id="ARBA00022989"/>
    </source>
</evidence>
<dbReference type="SUPFAM" id="SSF103481">
    <property type="entry name" value="Multidrug resistance efflux transporter EmrE"/>
    <property type="match status" value="2"/>
</dbReference>
<evidence type="ECO:0000256" key="5">
    <source>
        <dbReference type="ARBA" id="ARBA00023136"/>
    </source>
</evidence>